<evidence type="ECO:0000256" key="1">
    <source>
        <dbReference type="SAM" id="Phobius"/>
    </source>
</evidence>
<dbReference type="EMBL" id="PUIB01000027">
    <property type="protein sequence ID" value="PQO27722.1"/>
    <property type="molecule type" value="Genomic_DNA"/>
</dbReference>
<feature type="transmembrane region" description="Helical" evidence="1">
    <location>
        <begin position="158"/>
        <end position="181"/>
    </location>
</feature>
<feature type="transmembrane region" description="Helical" evidence="1">
    <location>
        <begin position="56"/>
        <end position="74"/>
    </location>
</feature>
<sequence length="229" mass="24517">MIADLLSDEGKSKPAPTPRVVDHPWRLAASLFGVFFFLAIGLITPQLPGLFPHVRLGWILACFLLATSAASMTTSHLPLRLLSAAIGAALSFAVFQSLVQYNLIADEMAYRVSQPVWGAPHSMFVAALFSPMVVLHCARIERHLVEVPLGQREMKGMWLGLIQSGWLTLVVVALLFAGPILMKLEAADLSGRSTLPGENPWLLFAVGGSLLVAGAGSGLLVGLLPTRSQ</sequence>
<keyword evidence="1" id="KW-1133">Transmembrane helix</keyword>
<comment type="caution">
    <text evidence="2">The sequence shown here is derived from an EMBL/GenBank/DDBJ whole genome shotgun (WGS) entry which is preliminary data.</text>
</comment>
<dbReference type="RefSeq" id="WP_105359212.1">
    <property type="nucleotide sequence ID" value="NZ_PUIB01000027.1"/>
</dbReference>
<feature type="transmembrane region" description="Helical" evidence="1">
    <location>
        <begin position="201"/>
        <end position="224"/>
    </location>
</feature>
<keyword evidence="1" id="KW-0812">Transmembrane</keyword>
<dbReference type="AlphaFoldDB" id="A0A2S8F6E0"/>
<gene>
    <name evidence="2" type="ORF">C5Y98_26860</name>
</gene>
<dbReference type="Proteomes" id="UP000239388">
    <property type="component" value="Unassembled WGS sequence"/>
</dbReference>
<protein>
    <submittedName>
        <fullName evidence="2">Uncharacterized protein</fullName>
    </submittedName>
</protein>
<evidence type="ECO:0000313" key="3">
    <source>
        <dbReference type="Proteomes" id="UP000239388"/>
    </source>
</evidence>
<organism evidence="2 3">
    <name type="scientific">Blastopirellula marina</name>
    <dbReference type="NCBI Taxonomy" id="124"/>
    <lineage>
        <taxon>Bacteria</taxon>
        <taxon>Pseudomonadati</taxon>
        <taxon>Planctomycetota</taxon>
        <taxon>Planctomycetia</taxon>
        <taxon>Pirellulales</taxon>
        <taxon>Pirellulaceae</taxon>
        <taxon>Blastopirellula</taxon>
    </lineage>
</organism>
<name>A0A2S8F6E0_9BACT</name>
<reference evidence="2 3" key="1">
    <citation type="submission" date="2018-02" db="EMBL/GenBank/DDBJ databases">
        <title>Comparative genomes isolates from brazilian mangrove.</title>
        <authorList>
            <person name="Araujo J.E."/>
            <person name="Taketani R.G."/>
            <person name="Silva M.C.P."/>
            <person name="Loureco M.V."/>
            <person name="Andreote F.D."/>
        </authorList>
    </citation>
    <scope>NUCLEOTIDE SEQUENCE [LARGE SCALE GENOMIC DNA]</scope>
    <source>
        <strain evidence="2 3">NAP PRIS-MGV</strain>
    </source>
</reference>
<evidence type="ECO:0000313" key="2">
    <source>
        <dbReference type="EMBL" id="PQO27722.1"/>
    </source>
</evidence>
<keyword evidence="1" id="KW-0472">Membrane</keyword>
<dbReference type="OrthoDB" id="291365at2"/>
<feature type="transmembrane region" description="Helical" evidence="1">
    <location>
        <begin position="81"/>
        <end position="99"/>
    </location>
</feature>
<feature type="transmembrane region" description="Helical" evidence="1">
    <location>
        <begin position="119"/>
        <end position="138"/>
    </location>
</feature>
<accession>A0A2S8F6E0</accession>
<feature type="transmembrane region" description="Helical" evidence="1">
    <location>
        <begin position="27"/>
        <end position="44"/>
    </location>
</feature>
<proteinExistence type="predicted"/>